<gene>
    <name evidence="3" type="ORF">K505DRAFT_269292</name>
</gene>
<dbReference type="GO" id="GO:0008270">
    <property type="term" value="F:zinc ion binding"/>
    <property type="evidence" value="ECO:0007669"/>
    <property type="project" value="InterPro"/>
</dbReference>
<proteinExistence type="predicted"/>
<dbReference type="CDD" id="cd00067">
    <property type="entry name" value="GAL4"/>
    <property type="match status" value="1"/>
</dbReference>
<keyword evidence="4" id="KW-1185">Reference proteome</keyword>
<dbReference type="PROSITE" id="PS50048">
    <property type="entry name" value="ZN2_CY6_FUNGAL_2"/>
    <property type="match status" value="1"/>
</dbReference>
<dbReference type="EMBL" id="MU001804">
    <property type="protein sequence ID" value="KAF2797526.1"/>
    <property type="molecule type" value="Genomic_DNA"/>
</dbReference>
<reference evidence="3" key="1">
    <citation type="journal article" date="2020" name="Stud. Mycol.">
        <title>101 Dothideomycetes genomes: a test case for predicting lifestyles and emergence of pathogens.</title>
        <authorList>
            <person name="Haridas S."/>
            <person name="Albert R."/>
            <person name="Binder M."/>
            <person name="Bloem J."/>
            <person name="Labutti K."/>
            <person name="Salamov A."/>
            <person name="Andreopoulos B."/>
            <person name="Baker S."/>
            <person name="Barry K."/>
            <person name="Bills G."/>
            <person name="Bluhm B."/>
            <person name="Cannon C."/>
            <person name="Castanera R."/>
            <person name="Culley D."/>
            <person name="Daum C."/>
            <person name="Ezra D."/>
            <person name="Gonzalez J."/>
            <person name="Henrissat B."/>
            <person name="Kuo A."/>
            <person name="Liang C."/>
            <person name="Lipzen A."/>
            <person name="Lutzoni F."/>
            <person name="Magnuson J."/>
            <person name="Mondo S."/>
            <person name="Nolan M."/>
            <person name="Ohm R."/>
            <person name="Pangilinan J."/>
            <person name="Park H.-J."/>
            <person name="Ramirez L."/>
            <person name="Alfaro M."/>
            <person name="Sun H."/>
            <person name="Tritt A."/>
            <person name="Yoshinaga Y."/>
            <person name="Zwiers L.-H."/>
            <person name="Turgeon B."/>
            <person name="Goodwin S."/>
            <person name="Spatafora J."/>
            <person name="Crous P."/>
            <person name="Grigoriev I."/>
        </authorList>
    </citation>
    <scope>NUCLEOTIDE SEQUENCE</scope>
    <source>
        <strain evidence="3">CBS 109.77</strain>
    </source>
</reference>
<evidence type="ECO:0000256" key="1">
    <source>
        <dbReference type="ARBA" id="ARBA00023242"/>
    </source>
</evidence>
<evidence type="ECO:0000313" key="3">
    <source>
        <dbReference type="EMBL" id="KAF2797526.1"/>
    </source>
</evidence>
<dbReference type="InterPro" id="IPR036864">
    <property type="entry name" value="Zn2-C6_fun-type_DNA-bd_sf"/>
</dbReference>
<dbReference type="InterPro" id="IPR001138">
    <property type="entry name" value="Zn2Cys6_DnaBD"/>
</dbReference>
<accession>A0A6A6XLS8</accession>
<dbReference type="SMART" id="SM00066">
    <property type="entry name" value="GAL4"/>
    <property type="match status" value="1"/>
</dbReference>
<name>A0A6A6XLS8_9PLEO</name>
<feature type="domain" description="Zn(2)-C6 fungal-type" evidence="2">
    <location>
        <begin position="10"/>
        <end position="39"/>
    </location>
</feature>
<dbReference type="AlphaFoldDB" id="A0A6A6XLS8"/>
<dbReference type="PANTHER" id="PTHR38791:SF1">
    <property type="entry name" value="TRANSCRIPTION FACTOR, PUTATIVE-RELATED"/>
    <property type="match status" value="1"/>
</dbReference>
<dbReference type="Gene3D" id="4.10.240.10">
    <property type="entry name" value="Zn(2)-C6 fungal-type DNA-binding domain"/>
    <property type="match status" value="1"/>
</dbReference>
<organism evidence="3 4">
    <name type="scientific">Melanomma pulvis-pyrius CBS 109.77</name>
    <dbReference type="NCBI Taxonomy" id="1314802"/>
    <lineage>
        <taxon>Eukaryota</taxon>
        <taxon>Fungi</taxon>
        <taxon>Dikarya</taxon>
        <taxon>Ascomycota</taxon>
        <taxon>Pezizomycotina</taxon>
        <taxon>Dothideomycetes</taxon>
        <taxon>Pleosporomycetidae</taxon>
        <taxon>Pleosporales</taxon>
        <taxon>Melanommataceae</taxon>
        <taxon>Melanomma</taxon>
    </lineage>
</organism>
<dbReference type="OrthoDB" id="5429770at2759"/>
<evidence type="ECO:0000259" key="2">
    <source>
        <dbReference type="PROSITE" id="PS50048"/>
    </source>
</evidence>
<keyword evidence="1" id="KW-0539">Nucleus</keyword>
<dbReference type="InterPro" id="IPR053175">
    <property type="entry name" value="DHMBA_Reg_Transcription_Factor"/>
</dbReference>
<dbReference type="PROSITE" id="PS00463">
    <property type="entry name" value="ZN2_CY6_FUNGAL_1"/>
    <property type="match status" value="1"/>
</dbReference>
<dbReference type="GO" id="GO:0000981">
    <property type="term" value="F:DNA-binding transcription factor activity, RNA polymerase II-specific"/>
    <property type="evidence" value="ECO:0007669"/>
    <property type="project" value="InterPro"/>
</dbReference>
<dbReference type="Pfam" id="PF00172">
    <property type="entry name" value="Zn_clus"/>
    <property type="match status" value="1"/>
</dbReference>
<dbReference type="Proteomes" id="UP000799757">
    <property type="component" value="Unassembled WGS sequence"/>
</dbReference>
<sequence length="491" mass="55574">MVFRGKPSKACKRCRERKLRCDLREAFCSACIRASVQCTGYRDTSTLRIADQTAEAKALSKKARSPTKRQDTLKVSKSLPLDLQDQARNLFFTSYIADFSRTWDFLCPYFDSRIAPEHLTLSIDAVSLALLSHQVYSSATLAMSRQKYVAALRKTNTALQRTETARNKTTLDASLLLDLFEKIDSRGGGHEDTHRAHVNGALALVKLRGLDRFTDDASLRALMRLTMNLIISCVSSEDPAPEELHDIRTHMSHYVDVEDPKWRLSGLMIETTDLVSEASKHTLSHDLLVAKHVNLDKRFEQLAQETPQPFRRICANGKNDKILNGYFDVYTDRTATQMWNVSRLARIILCEDIIETCSRRADKFSTLHAKRARSTIEIMIQDICASVPQMTDCSFAALHKLPPETLRVHSHTLSHCLDVYILIFALYVAAWSRNCPLSARTWIENQLEYIAEHFGIKESAAVRTILRGGEGDVRVGPWDVYRLLGSYAFAA</sequence>
<evidence type="ECO:0000313" key="4">
    <source>
        <dbReference type="Proteomes" id="UP000799757"/>
    </source>
</evidence>
<dbReference type="PANTHER" id="PTHR38791">
    <property type="entry name" value="ZN(II)2CYS6 TRANSCRIPTION FACTOR (EUROFUNG)-RELATED-RELATED"/>
    <property type="match status" value="1"/>
</dbReference>
<protein>
    <submittedName>
        <fullName evidence="3">Putative C6 transcription factor</fullName>
    </submittedName>
</protein>
<dbReference type="SUPFAM" id="SSF57701">
    <property type="entry name" value="Zn2/Cys6 DNA-binding domain"/>
    <property type="match status" value="1"/>
</dbReference>